<keyword evidence="3" id="KW-1185">Reference proteome</keyword>
<evidence type="ECO:0000256" key="1">
    <source>
        <dbReference type="SAM" id="SignalP"/>
    </source>
</evidence>
<gene>
    <name evidence="2" type="ORF">TSACC_2862</name>
</gene>
<evidence type="ECO:0000313" key="3">
    <source>
        <dbReference type="Proteomes" id="UP000076023"/>
    </source>
</evidence>
<dbReference type="STRING" id="690879.TSACC_2862"/>
<comment type="caution">
    <text evidence="2">The sequence shown here is derived from an EMBL/GenBank/DDBJ whole genome shotgun (WGS) entry which is preliminary data.</text>
</comment>
<sequence>MKNLLAVALVLLSVSPAICRPVLVLPYDQLLQQADLVVIATPTSVRDTQVETTFPGIQCDGKPVPAIRMEAEFDVLAVLKGDGAAKTFVLHYLRSDESRAKPAANGPNLIWFNPSEKHRYLLFLKRDENGGYSTLGIQTDSYFSVKDLGPIP</sequence>
<evidence type="ECO:0000313" key="2">
    <source>
        <dbReference type="EMBL" id="GAT32463.1"/>
    </source>
</evidence>
<dbReference type="Proteomes" id="UP000076023">
    <property type="component" value="Unassembled WGS sequence"/>
</dbReference>
<keyword evidence="1" id="KW-0732">Signal</keyword>
<feature type="signal peptide" evidence="1">
    <location>
        <begin position="1"/>
        <end position="19"/>
    </location>
</feature>
<organism evidence="2 3">
    <name type="scientific">Terrimicrobium sacchariphilum</name>
    <dbReference type="NCBI Taxonomy" id="690879"/>
    <lineage>
        <taxon>Bacteria</taxon>
        <taxon>Pseudomonadati</taxon>
        <taxon>Verrucomicrobiota</taxon>
        <taxon>Terrimicrobiia</taxon>
        <taxon>Terrimicrobiales</taxon>
        <taxon>Terrimicrobiaceae</taxon>
        <taxon>Terrimicrobium</taxon>
    </lineage>
</organism>
<accession>A0A146G4V8</accession>
<dbReference type="EMBL" id="BDCO01000002">
    <property type="protein sequence ID" value="GAT32463.1"/>
    <property type="molecule type" value="Genomic_DNA"/>
</dbReference>
<feature type="chain" id="PRO_5007524415" evidence="1">
    <location>
        <begin position="20"/>
        <end position="152"/>
    </location>
</feature>
<dbReference type="RefSeq" id="WP_075078295.1">
    <property type="nucleotide sequence ID" value="NZ_BDCO01000002.1"/>
</dbReference>
<reference evidence="3" key="1">
    <citation type="journal article" date="2017" name="Genome Announc.">
        <title>Draft Genome Sequence of Terrimicrobium sacchariphilum NM-5T, a Facultative Anaerobic Soil Bacterium of the Class Spartobacteria.</title>
        <authorList>
            <person name="Qiu Y.L."/>
            <person name="Tourlousse D.M."/>
            <person name="Matsuura N."/>
            <person name="Ohashi A."/>
            <person name="Sekiguchi Y."/>
        </authorList>
    </citation>
    <scope>NUCLEOTIDE SEQUENCE [LARGE SCALE GENOMIC DNA]</scope>
    <source>
        <strain evidence="3">NM-5</strain>
    </source>
</reference>
<protein>
    <submittedName>
        <fullName evidence="2">Uncharacterized protein</fullName>
    </submittedName>
</protein>
<dbReference type="AlphaFoldDB" id="A0A146G4V8"/>
<dbReference type="InParanoid" id="A0A146G4V8"/>
<proteinExistence type="predicted"/>
<dbReference type="OrthoDB" id="31321at74201"/>
<name>A0A146G4V8_TERSA</name>